<feature type="domain" description="Phosphotyrosine protein phosphatase I" evidence="6">
    <location>
        <begin position="41"/>
        <end position="191"/>
    </location>
</feature>
<dbReference type="PATRIC" id="fig|280505.15.peg.3941"/>
<protein>
    <recommendedName>
        <fullName evidence="2">protein-tyrosine-phosphatase</fullName>
        <ecNumber evidence="2">3.1.3.48</ecNumber>
    </recommendedName>
</protein>
<name>A0A0S2IXE0_LEPBO</name>
<dbReference type="Proteomes" id="UP000058857">
    <property type="component" value="Chromosome 2"/>
</dbReference>
<dbReference type="GO" id="GO:0004725">
    <property type="term" value="F:protein tyrosine phosphatase activity"/>
    <property type="evidence" value="ECO:0007669"/>
    <property type="project" value="UniProtKB-EC"/>
</dbReference>
<dbReference type="InterPro" id="IPR023485">
    <property type="entry name" value="Ptyr_pPase"/>
</dbReference>
<proteinExistence type="inferred from homology"/>
<evidence type="ECO:0000256" key="5">
    <source>
        <dbReference type="PIRSR" id="PIRSR617867-1"/>
    </source>
</evidence>
<evidence type="ECO:0000259" key="6">
    <source>
        <dbReference type="SMART" id="SM00226"/>
    </source>
</evidence>
<dbReference type="CDD" id="cd16343">
    <property type="entry name" value="LMWPTP"/>
    <property type="match status" value="1"/>
</dbReference>
<dbReference type="EMBL" id="CP012030">
    <property type="protein sequence ID" value="ALO28197.1"/>
    <property type="molecule type" value="Genomic_DNA"/>
</dbReference>
<feature type="active site" description="Nucleophile" evidence="5">
    <location>
        <position position="47"/>
    </location>
</feature>
<comment type="similarity">
    <text evidence="1">Belongs to the low molecular weight phosphotyrosine protein phosphatase family.</text>
</comment>
<evidence type="ECO:0000313" key="7">
    <source>
        <dbReference type="EMBL" id="ALO28197.1"/>
    </source>
</evidence>
<evidence type="ECO:0000256" key="2">
    <source>
        <dbReference type="ARBA" id="ARBA00013064"/>
    </source>
</evidence>
<dbReference type="InterPro" id="IPR017867">
    <property type="entry name" value="Tyr_phospatase_low_mol_wt"/>
</dbReference>
<keyword evidence="4" id="KW-0904">Protein phosphatase</keyword>
<dbReference type="InterPro" id="IPR036196">
    <property type="entry name" value="Ptyr_pPase_sf"/>
</dbReference>
<dbReference type="PANTHER" id="PTHR11717">
    <property type="entry name" value="LOW MOLECULAR WEIGHT PROTEIN TYROSINE PHOSPHATASE"/>
    <property type="match status" value="1"/>
</dbReference>
<dbReference type="PRINTS" id="PR00719">
    <property type="entry name" value="LMWPTPASE"/>
</dbReference>
<dbReference type="FunFam" id="3.40.50.2300:FF:000274">
    <property type="entry name" value="Low molecular weight phosphotyrosine protein phosphatase"/>
    <property type="match status" value="1"/>
</dbReference>
<dbReference type="InterPro" id="IPR050438">
    <property type="entry name" value="LMW_PTPase"/>
</dbReference>
<dbReference type="AlphaFoldDB" id="A0A0S2IXE0"/>
<accession>A0A0S2IXE0</accession>
<dbReference type="Gene3D" id="3.40.50.2300">
    <property type="match status" value="1"/>
</dbReference>
<organism evidence="7">
    <name type="scientific">Leptospira borgpetersenii serovar Ballum</name>
    <dbReference type="NCBI Taxonomy" id="280505"/>
    <lineage>
        <taxon>Bacteria</taxon>
        <taxon>Pseudomonadati</taxon>
        <taxon>Spirochaetota</taxon>
        <taxon>Spirochaetia</taxon>
        <taxon>Leptospirales</taxon>
        <taxon>Leptospiraceae</taxon>
        <taxon>Leptospira</taxon>
    </lineage>
</organism>
<evidence type="ECO:0000256" key="4">
    <source>
        <dbReference type="ARBA" id="ARBA00022912"/>
    </source>
</evidence>
<keyword evidence="3" id="KW-0378">Hydrolase</keyword>
<sequence>MVPMGFPWLFYETNSRVFMVEDRSEIELPFEKQNRKGKQSIRVLFVCLGNICRSPAAEGAFLDLIQKRNLESSFFVDSCGTSRYHIGELPDPRTRQAARKRGIELTHKARQFRKEDFRDFDYILTMDKSNQKDVLYLASSDEERKKVQLFRFFQKDSKKDFEVPDPYYGTLKDFDEVQNIVSEAAEDFLDFLLSKKLDLKT</sequence>
<dbReference type="PANTHER" id="PTHR11717:SF7">
    <property type="entry name" value="LOW MOLECULAR WEIGHT PHOSPHOTYROSINE PROTEIN PHOSPHATASE"/>
    <property type="match status" value="1"/>
</dbReference>
<dbReference type="Pfam" id="PF01451">
    <property type="entry name" value="LMWPc"/>
    <property type="match status" value="1"/>
</dbReference>
<gene>
    <name evidence="7" type="ORF">LBBP_04049</name>
</gene>
<evidence type="ECO:0000313" key="8">
    <source>
        <dbReference type="Proteomes" id="UP000058857"/>
    </source>
</evidence>
<evidence type="ECO:0000256" key="1">
    <source>
        <dbReference type="ARBA" id="ARBA00011063"/>
    </source>
</evidence>
<dbReference type="SMART" id="SM00226">
    <property type="entry name" value="LMWPc"/>
    <property type="match status" value="1"/>
</dbReference>
<reference evidence="7 8" key="1">
    <citation type="journal article" date="2015" name="PLoS Negl. Trop. Dis.">
        <title>Distribution of Plasmids in Distinct Leptospira Pathogenic Species.</title>
        <authorList>
            <person name="Wang Y."/>
            <person name="Zhuang X."/>
            <person name="Zhong Y."/>
            <person name="Zhang C."/>
            <person name="Zhang Y."/>
            <person name="Zeng L."/>
            <person name="Zhu Y."/>
            <person name="He P."/>
            <person name="Dong K."/>
            <person name="Pal U."/>
            <person name="Guo X."/>
            <person name="Qin J."/>
        </authorList>
    </citation>
    <scope>NUCLEOTIDE SEQUENCE [LARGE SCALE GENOMIC DNA]</scope>
    <source>
        <strain evidence="7 8">56604</strain>
    </source>
</reference>
<dbReference type="EC" id="3.1.3.48" evidence="2"/>
<feature type="active site" description="Proton donor" evidence="5">
    <location>
        <position position="165"/>
    </location>
</feature>
<evidence type="ECO:0000256" key="3">
    <source>
        <dbReference type="ARBA" id="ARBA00022801"/>
    </source>
</evidence>
<dbReference type="SUPFAM" id="SSF52788">
    <property type="entry name" value="Phosphotyrosine protein phosphatases I"/>
    <property type="match status" value="1"/>
</dbReference>
<feature type="active site" evidence="5">
    <location>
        <position position="53"/>
    </location>
</feature>